<evidence type="ECO:0000259" key="3">
    <source>
        <dbReference type="Pfam" id="PF00534"/>
    </source>
</evidence>
<dbReference type="RefSeq" id="WP_211862127.1">
    <property type="nucleotide sequence ID" value="NZ_JAAEDM010000025.1"/>
</dbReference>
<feature type="domain" description="Glycosyl transferase family 1" evidence="3">
    <location>
        <begin position="194"/>
        <end position="365"/>
    </location>
</feature>
<keyword evidence="1" id="KW-0328">Glycosyltransferase</keyword>
<dbReference type="GO" id="GO:0016757">
    <property type="term" value="F:glycosyltransferase activity"/>
    <property type="evidence" value="ECO:0007669"/>
    <property type="project" value="UniProtKB-KW"/>
</dbReference>
<proteinExistence type="predicted"/>
<evidence type="ECO:0000313" key="6">
    <source>
        <dbReference type="Proteomes" id="UP001138751"/>
    </source>
</evidence>
<protein>
    <submittedName>
        <fullName evidence="5">Glycosyltransferase family 4 protein</fullName>
    </submittedName>
</protein>
<keyword evidence="2" id="KW-0808">Transferase</keyword>
<dbReference type="SUPFAM" id="SSF53756">
    <property type="entry name" value="UDP-Glycosyltransferase/glycogen phosphorylase"/>
    <property type="match status" value="1"/>
</dbReference>
<dbReference type="Pfam" id="PF13439">
    <property type="entry name" value="Glyco_transf_4"/>
    <property type="match status" value="1"/>
</dbReference>
<dbReference type="Pfam" id="PF00534">
    <property type="entry name" value="Glycos_transf_1"/>
    <property type="match status" value="1"/>
</dbReference>
<feature type="domain" description="Glycosyltransferase subfamily 4-like N-terminal" evidence="4">
    <location>
        <begin position="17"/>
        <end position="184"/>
    </location>
</feature>
<reference evidence="5" key="1">
    <citation type="submission" date="2020-01" db="EMBL/GenBank/DDBJ databases">
        <authorList>
            <person name="Rat A."/>
        </authorList>
    </citation>
    <scope>NUCLEOTIDE SEQUENCE</scope>
    <source>
        <strain evidence="5">LMG 31231</strain>
    </source>
</reference>
<evidence type="ECO:0000313" key="5">
    <source>
        <dbReference type="EMBL" id="MBR0671752.1"/>
    </source>
</evidence>
<evidence type="ECO:0000259" key="4">
    <source>
        <dbReference type="Pfam" id="PF13439"/>
    </source>
</evidence>
<name>A0A9X9WX73_9PROT</name>
<evidence type="ECO:0000256" key="1">
    <source>
        <dbReference type="ARBA" id="ARBA00022676"/>
    </source>
</evidence>
<sequence length="394" mass="42342">MAAERPRLICVHPNNEIGGSDIALVRLIEALGTRDYDIAAVVPGQGPITPLLQDAGARVHVLPMVQLRTLPSVSYQARYAARLWPTVRDLAALIRAERADLVYTNSLYCLYGGFAARLAGRAHLWHVREIPAAIPVLRPALGRMVLRLSRVVACMSHAVSDALFGARANDPRIRHIGEGVDLRRWSRSAVARDVRAELGIAPDAPVVGFVARLDPWKGLDVFLEAAAQVARAVPDAVFLVSGDAPGGMEAYRDRMVARAAALGLGDRIRFLGWRYRLDDIPALMAAFDVFCHTAIAPEPFGMVIIEAMAMGCPVIAARSGGPMEIVEDGVSGLLTTPGDAAALAGAMLSVLRDPALRARLAVGGRARVEARYSREEHAADARALFDHALGRSRA</sequence>
<gene>
    <name evidence="5" type="ORF">GXW76_11280</name>
</gene>
<keyword evidence="6" id="KW-1185">Reference proteome</keyword>
<evidence type="ECO:0000256" key="2">
    <source>
        <dbReference type="ARBA" id="ARBA00022679"/>
    </source>
</evidence>
<dbReference type="EMBL" id="JAAEDM010000025">
    <property type="protein sequence ID" value="MBR0671752.1"/>
    <property type="molecule type" value="Genomic_DNA"/>
</dbReference>
<comment type="caution">
    <text evidence="5">The sequence shown here is derived from an EMBL/GenBank/DDBJ whole genome shotgun (WGS) entry which is preliminary data.</text>
</comment>
<dbReference type="AlphaFoldDB" id="A0A9X9WX73"/>
<dbReference type="Proteomes" id="UP001138751">
    <property type="component" value="Unassembled WGS sequence"/>
</dbReference>
<dbReference type="InterPro" id="IPR001296">
    <property type="entry name" value="Glyco_trans_1"/>
</dbReference>
<reference evidence="5" key="2">
    <citation type="journal article" date="2021" name="Syst. Appl. Microbiol.">
        <title>Roseomonas hellenica sp. nov., isolated from roots of wild-growing Alkanna tinctoria.</title>
        <authorList>
            <person name="Rat A."/>
            <person name="Naranjo H.D."/>
            <person name="Lebbe L."/>
            <person name="Cnockaert M."/>
            <person name="Krigas N."/>
            <person name="Grigoriadou K."/>
            <person name="Maloupa E."/>
            <person name="Willems A."/>
        </authorList>
    </citation>
    <scope>NUCLEOTIDE SEQUENCE</scope>
    <source>
        <strain evidence="5">LMG 31231</strain>
    </source>
</reference>
<dbReference type="PANTHER" id="PTHR12526">
    <property type="entry name" value="GLYCOSYLTRANSFERASE"/>
    <property type="match status" value="1"/>
</dbReference>
<dbReference type="Gene3D" id="3.40.50.2000">
    <property type="entry name" value="Glycogen Phosphorylase B"/>
    <property type="match status" value="2"/>
</dbReference>
<accession>A0A9X9WX73</accession>
<organism evidence="5 6">
    <name type="scientific">Neoroseomonas soli</name>
    <dbReference type="NCBI Taxonomy" id="1081025"/>
    <lineage>
        <taxon>Bacteria</taxon>
        <taxon>Pseudomonadati</taxon>
        <taxon>Pseudomonadota</taxon>
        <taxon>Alphaproteobacteria</taxon>
        <taxon>Acetobacterales</taxon>
        <taxon>Acetobacteraceae</taxon>
        <taxon>Neoroseomonas</taxon>
    </lineage>
</organism>
<dbReference type="InterPro" id="IPR028098">
    <property type="entry name" value="Glyco_trans_4-like_N"/>
</dbReference>
<dbReference type="PANTHER" id="PTHR12526:SF510">
    <property type="entry name" value="D-INOSITOL 3-PHOSPHATE GLYCOSYLTRANSFERASE"/>
    <property type="match status" value="1"/>
</dbReference>